<feature type="transmembrane region" description="Helical" evidence="1">
    <location>
        <begin position="65"/>
        <end position="85"/>
    </location>
</feature>
<reference evidence="2 3" key="1">
    <citation type="submission" date="2022-01" db="EMBL/GenBank/DDBJ databases">
        <title>Mariniradius saccharolyticus sp. nov., isolated from sediment of a river.</title>
        <authorList>
            <person name="Liu H."/>
        </authorList>
    </citation>
    <scope>NUCLEOTIDE SEQUENCE [LARGE SCALE GENOMIC DNA]</scope>
    <source>
        <strain evidence="2 3">RY-2</strain>
    </source>
</reference>
<evidence type="ECO:0000256" key="1">
    <source>
        <dbReference type="SAM" id="Phobius"/>
    </source>
</evidence>
<dbReference type="EMBL" id="JAKEVZ010000008">
    <property type="protein sequence ID" value="MCF1751808.1"/>
    <property type="molecule type" value="Genomic_DNA"/>
</dbReference>
<gene>
    <name evidence="2" type="ORF">L0U89_12075</name>
</gene>
<dbReference type="RefSeq" id="WP_234861752.1">
    <property type="nucleotide sequence ID" value="NZ_JAKEVZ010000008.1"/>
</dbReference>
<name>A0ABS9BY64_9BACT</name>
<comment type="caution">
    <text evidence="2">The sequence shown here is derived from an EMBL/GenBank/DDBJ whole genome shotgun (WGS) entry which is preliminary data.</text>
</comment>
<keyword evidence="1" id="KW-1133">Transmembrane helix</keyword>
<sequence>MMSGFGAMSTMNQMIKNNLGLLKKRNRLKANPFLPAGPEIEKRNSTNYSELIEHRFARREFARRISFWTTVFIIATLLIALFFYYL</sequence>
<dbReference type="Proteomes" id="UP001201449">
    <property type="component" value="Unassembled WGS sequence"/>
</dbReference>
<proteinExistence type="predicted"/>
<evidence type="ECO:0000313" key="3">
    <source>
        <dbReference type="Proteomes" id="UP001201449"/>
    </source>
</evidence>
<keyword evidence="1" id="KW-0812">Transmembrane</keyword>
<organism evidence="2 3">
    <name type="scientific">Mariniradius sediminis</name>
    <dbReference type="NCBI Taxonomy" id="2909237"/>
    <lineage>
        <taxon>Bacteria</taxon>
        <taxon>Pseudomonadati</taxon>
        <taxon>Bacteroidota</taxon>
        <taxon>Cytophagia</taxon>
        <taxon>Cytophagales</taxon>
        <taxon>Cyclobacteriaceae</taxon>
        <taxon>Mariniradius</taxon>
    </lineage>
</organism>
<accession>A0ABS9BY64</accession>
<evidence type="ECO:0000313" key="2">
    <source>
        <dbReference type="EMBL" id="MCF1751808.1"/>
    </source>
</evidence>
<keyword evidence="1" id="KW-0472">Membrane</keyword>
<protein>
    <submittedName>
        <fullName evidence="2">Uncharacterized protein</fullName>
    </submittedName>
</protein>
<keyword evidence="3" id="KW-1185">Reference proteome</keyword>